<gene>
    <name evidence="2" type="ORF">PAECIP111802_07052</name>
</gene>
<dbReference type="Proteomes" id="UP000730618">
    <property type="component" value="Unassembled WGS sequence"/>
</dbReference>
<sequence>MRLTLLVFALMGLVACNQSSHSEEQFTVNNVIPKDQVDKPTVPTPEKIPFTATISVPSQIKSNEEFVVEATLKNLSDKDLTILHASRVFYFKITDKYGKGVNTFVMDDVGIFRPFRGQGRITEQYVYKLETPGYYEVSAIARFSVGEGDNKKDFELETSKASFKVLPLN</sequence>
<proteinExistence type="predicted"/>
<organism evidence="2 3">
    <name type="scientific">Paenibacillus allorhizosphaerae</name>
    <dbReference type="NCBI Taxonomy" id="2849866"/>
    <lineage>
        <taxon>Bacteria</taxon>
        <taxon>Bacillati</taxon>
        <taxon>Bacillota</taxon>
        <taxon>Bacilli</taxon>
        <taxon>Bacillales</taxon>
        <taxon>Paenibacillaceae</taxon>
        <taxon>Paenibacillus</taxon>
    </lineage>
</organism>
<dbReference type="PROSITE" id="PS51257">
    <property type="entry name" value="PROKAR_LIPOPROTEIN"/>
    <property type="match status" value="1"/>
</dbReference>
<reference evidence="2 3" key="1">
    <citation type="submission" date="2021-06" db="EMBL/GenBank/DDBJ databases">
        <authorList>
            <person name="Criscuolo A."/>
        </authorList>
    </citation>
    <scope>NUCLEOTIDE SEQUENCE [LARGE SCALE GENOMIC DNA]</scope>
    <source>
        <strain evidence="3">CIP 111802</strain>
    </source>
</reference>
<dbReference type="RefSeq" id="WP_218103179.1">
    <property type="nucleotide sequence ID" value="NZ_CAJVCE010000043.1"/>
</dbReference>
<feature type="signal peptide" evidence="1">
    <location>
        <begin position="1"/>
        <end position="22"/>
    </location>
</feature>
<evidence type="ECO:0000313" key="3">
    <source>
        <dbReference type="Proteomes" id="UP000730618"/>
    </source>
</evidence>
<accession>A0ABM8VUF4</accession>
<keyword evidence="3" id="KW-1185">Reference proteome</keyword>
<comment type="caution">
    <text evidence="2">The sequence shown here is derived from an EMBL/GenBank/DDBJ whole genome shotgun (WGS) entry which is preliminary data.</text>
</comment>
<evidence type="ECO:0000256" key="1">
    <source>
        <dbReference type="SAM" id="SignalP"/>
    </source>
</evidence>
<feature type="chain" id="PRO_5045788901" description="YtkA-like domain-containing protein" evidence="1">
    <location>
        <begin position="23"/>
        <end position="169"/>
    </location>
</feature>
<protein>
    <recommendedName>
        <fullName evidence="4">YtkA-like domain-containing protein</fullName>
    </recommendedName>
</protein>
<evidence type="ECO:0008006" key="4">
    <source>
        <dbReference type="Google" id="ProtNLM"/>
    </source>
</evidence>
<dbReference type="EMBL" id="CAJVCE010000043">
    <property type="protein sequence ID" value="CAG7658482.1"/>
    <property type="molecule type" value="Genomic_DNA"/>
</dbReference>
<keyword evidence="1" id="KW-0732">Signal</keyword>
<name>A0ABM8VUF4_9BACL</name>
<evidence type="ECO:0000313" key="2">
    <source>
        <dbReference type="EMBL" id="CAG7658482.1"/>
    </source>
</evidence>